<evidence type="ECO:0000313" key="2">
    <source>
        <dbReference type="EMBL" id="VFQ81405.1"/>
    </source>
</evidence>
<name>A0A484LYC9_9ASTE</name>
<organism evidence="2 3">
    <name type="scientific">Cuscuta campestris</name>
    <dbReference type="NCBI Taxonomy" id="132261"/>
    <lineage>
        <taxon>Eukaryota</taxon>
        <taxon>Viridiplantae</taxon>
        <taxon>Streptophyta</taxon>
        <taxon>Embryophyta</taxon>
        <taxon>Tracheophyta</taxon>
        <taxon>Spermatophyta</taxon>
        <taxon>Magnoliopsida</taxon>
        <taxon>eudicotyledons</taxon>
        <taxon>Gunneridae</taxon>
        <taxon>Pentapetalae</taxon>
        <taxon>asterids</taxon>
        <taxon>lamiids</taxon>
        <taxon>Solanales</taxon>
        <taxon>Convolvulaceae</taxon>
        <taxon>Cuscuteae</taxon>
        <taxon>Cuscuta</taxon>
        <taxon>Cuscuta subgen. Grammica</taxon>
        <taxon>Cuscuta sect. Cleistogrammica</taxon>
    </lineage>
</organism>
<feature type="domain" description="F-box" evidence="1">
    <location>
        <begin position="17"/>
        <end position="50"/>
    </location>
</feature>
<dbReference type="Pfam" id="PF12937">
    <property type="entry name" value="F-box-like"/>
    <property type="match status" value="1"/>
</dbReference>
<dbReference type="PANTHER" id="PTHR31639:SF256">
    <property type="entry name" value="OS07G0242900 PROTEIN"/>
    <property type="match status" value="1"/>
</dbReference>
<accession>A0A484LYC9</accession>
<sequence>MEMNQRSSSTWGEGLVEKIPVEVIGEILSRVGVARDVIRASLTCSKWREAYLKHLHTLSFNVDDDERVFRELPTCDLEMLISKTLFQSPGLRRLSILMDETHEFLASSVVGWLEFARRNLTELFYKVRTSHPVDVLEICGKQLQTLSLSDYKITVVESYFKRFPRLTSLSLTHVTASVDDLNRLLLGFPNLERAELSHISLEGSINEALKLDCPALKTLSLSYFRPRGFILESGSGIDYLHLRRCYVHSFKVSRSTILRHFKMSDTRIQLLEVECGDNLESLEITSSEVTESNLFSRKIHTPQLRTFRILDINEFAGGKGLAVDLERLAVGSPKLSHLTVFFKEDLKFTPTSSEKVEVLEIGWEWDYIEEFCEWTEKVLKCCPNVRKLIVQGEVLKVASILCSAKYLTDFGGYKESMFEMMRKYRHIEVQFVYTYHGK</sequence>
<dbReference type="SUPFAM" id="SSF52047">
    <property type="entry name" value="RNI-like"/>
    <property type="match status" value="1"/>
</dbReference>
<dbReference type="AlphaFoldDB" id="A0A484LYC9"/>
<dbReference type="InterPro" id="IPR032675">
    <property type="entry name" value="LRR_dom_sf"/>
</dbReference>
<dbReference type="SUPFAM" id="SSF81383">
    <property type="entry name" value="F-box domain"/>
    <property type="match status" value="1"/>
</dbReference>
<dbReference type="Proteomes" id="UP000595140">
    <property type="component" value="Unassembled WGS sequence"/>
</dbReference>
<dbReference type="InterPro" id="IPR001810">
    <property type="entry name" value="F-box_dom"/>
</dbReference>
<proteinExistence type="predicted"/>
<dbReference type="OrthoDB" id="1732255at2759"/>
<dbReference type="Gene3D" id="3.80.10.10">
    <property type="entry name" value="Ribonuclease Inhibitor"/>
    <property type="match status" value="1"/>
</dbReference>
<evidence type="ECO:0000313" key="3">
    <source>
        <dbReference type="Proteomes" id="UP000595140"/>
    </source>
</evidence>
<evidence type="ECO:0000259" key="1">
    <source>
        <dbReference type="Pfam" id="PF12937"/>
    </source>
</evidence>
<keyword evidence="3" id="KW-1185">Reference proteome</keyword>
<reference evidence="2 3" key="1">
    <citation type="submission" date="2018-04" db="EMBL/GenBank/DDBJ databases">
        <authorList>
            <person name="Vogel A."/>
        </authorList>
    </citation>
    <scope>NUCLEOTIDE SEQUENCE [LARGE SCALE GENOMIC DNA]</scope>
</reference>
<gene>
    <name evidence="2" type="ORF">CCAM_LOCUS23181</name>
</gene>
<dbReference type="EMBL" id="OOIL02002239">
    <property type="protein sequence ID" value="VFQ81405.1"/>
    <property type="molecule type" value="Genomic_DNA"/>
</dbReference>
<dbReference type="PANTHER" id="PTHR31639">
    <property type="entry name" value="F-BOX PROTEIN-LIKE"/>
    <property type="match status" value="1"/>
</dbReference>
<dbReference type="InterPro" id="IPR036047">
    <property type="entry name" value="F-box-like_dom_sf"/>
</dbReference>
<protein>
    <recommendedName>
        <fullName evidence="1">F-box domain-containing protein</fullName>
    </recommendedName>
</protein>